<evidence type="ECO:0000313" key="1">
    <source>
        <dbReference type="EMBL" id="OQK15600.1"/>
    </source>
</evidence>
<accession>A0A1V8M216</accession>
<dbReference type="RefSeq" id="WP_080523836.1">
    <property type="nucleotide sequence ID" value="NZ_LPUF01000003.1"/>
</dbReference>
<dbReference type="STRING" id="1420851.AU255_15365"/>
<dbReference type="AlphaFoldDB" id="A0A1V8M216"/>
<dbReference type="Proteomes" id="UP000191980">
    <property type="component" value="Unassembled WGS sequence"/>
</dbReference>
<dbReference type="EMBL" id="LPUF01000003">
    <property type="protein sequence ID" value="OQK15600.1"/>
    <property type="molecule type" value="Genomic_DNA"/>
</dbReference>
<dbReference type="OrthoDB" id="8563989at2"/>
<protein>
    <submittedName>
        <fullName evidence="1">Uncharacterized protein</fullName>
    </submittedName>
</protein>
<dbReference type="Pfam" id="PF19653">
    <property type="entry name" value="DUF6156"/>
    <property type="match status" value="1"/>
</dbReference>
<name>A0A1V8M216_9GAMM</name>
<proteinExistence type="predicted"/>
<dbReference type="InterPro" id="IPR046154">
    <property type="entry name" value="DUF6156"/>
</dbReference>
<organism evidence="1 2">
    <name type="scientific">Methyloprofundus sedimenti</name>
    <dbReference type="NCBI Taxonomy" id="1420851"/>
    <lineage>
        <taxon>Bacteria</taxon>
        <taxon>Pseudomonadati</taxon>
        <taxon>Pseudomonadota</taxon>
        <taxon>Gammaproteobacteria</taxon>
        <taxon>Methylococcales</taxon>
        <taxon>Methylococcaceae</taxon>
        <taxon>Methyloprofundus</taxon>
    </lineage>
</organism>
<evidence type="ECO:0000313" key="2">
    <source>
        <dbReference type="Proteomes" id="UP000191980"/>
    </source>
</evidence>
<keyword evidence="2" id="KW-1185">Reference proteome</keyword>
<gene>
    <name evidence="1" type="ORF">AU255_15365</name>
</gene>
<reference evidence="1 2" key="1">
    <citation type="submission" date="2015-12" db="EMBL/GenBank/DDBJ databases">
        <authorList>
            <person name="Shamseldin A."/>
            <person name="Moawad H."/>
            <person name="Abd El-Rahim W.M."/>
            <person name="Sadowsky M.J."/>
        </authorList>
    </citation>
    <scope>NUCLEOTIDE SEQUENCE [LARGE SCALE GENOMIC DNA]</scope>
    <source>
        <strain evidence="1 2">WF1</strain>
    </source>
</reference>
<comment type="caution">
    <text evidence="1">The sequence shown here is derived from an EMBL/GenBank/DDBJ whole genome shotgun (WGS) entry which is preliminary data.</text>
</comment>
<sequence>MNSETDKVCFYTSYSGIKLPLKLVGEISQESMGNRNTYFEGHFDADDRLSICRKIVYGETEVEHRYSYHDNGQLKQAIITEEDDENTLNFSAEEASVVLIV</sequence>